<comment type="similarity">
    <text evidence="4">Belongs to the HepT RNase toxin family.</text>
</comment>
<dbReference type="InterPro" id="IPR052379">
    <property type="entry name" value="Type_VII_TA_RNase"/>
</dbReference>
<dbReference type="PANTHER" id="PTHR33397">
    <property type="entry name" value="UPF0331 PROTEIN YUTE"/>
    <property type="match status" value="1"/>
</dbReference>
<evidence type="ECO:0008006" key="7">
    <source>
        <dbReference type="Google" id="ProtNLM"/>
    </source>
</evidence>
<comment type="caution">
    <text evidence="5">The sequence shown here is derived from an EMBL/GenBank/DDBJ whole genome shotgun (WGS) entry which is preliminary data.</text>
</comment>
<evidence type="ECO:0000313" key="6">
    <source>
        <dbReference type="Proteomes" id="UP000192520"/>
    </source>
</evidence>
<dbReference type="GO" id="GO:0110001">
    <property type="term" value="C:toxin-antitoxin complex"/>
    <property type="evidence" value="ECO:0007669"/>
    <property type="project" value="InterPro"/>
</dbReference>
<keyword evidence="3" id="KW-0378">Hydrolase</keyword>
<protein>
    <recommendedName>
        <fullName evidence="7">DUF86 domain-containing protein</fullName>
    </recommendedName>
</protein>
<dbReference type="GO" id="GO:0016787">
    <property type="term" value="F:hydrolase activity"/>
    <property type="evidence" value="ECO:0007669"/>
    <property type="project" value="UniProtKB-KW"/>
</dbReference>
<dbReference type="NCBIfam" id="NF047751">
    <property type="entry name" value="HepT_toxin"/>
    <property type="match status" value="1"/>
</dbReference>
<evidence type="ECO:0000313" key="5">
    <source>
        <dbReference type="EMBL" id="OQX50629.1"/>
    </source>
</evidence>
<evidence type="ECO:0000256" key="1">
    <source>
        <dbReference type="ARBA" id="ARBA00022649"/>
    </source>
</evidence>
<dbReference type="Pfam" id="PF01934">
    <property type="entry name" value="HepT-like"/>
    <property type="match status" value="1"/>
</dbReference>
<name>A0A1W9NX35_UNCC3</name>
<keyword evidence="1" id="KW-1277">Toxin-antitoxin system</keyword>
<evidence type="ECO:0000256" key="2">
    <source>
        <dbReference type="ARBA" id="ARBA00022722"/>
    </source>
</evidence>
<dbReference type="Proteomes" id="UP000192520">
    <property type="component" value="Unassembled WGS sequence"/>
</dbReference>
<dbReference type="Gene3D" id="1.20.120.580">
    <property type="entry name" value="bsu32300-like"/>
    <property type="match status" value="1"/>
</dbReference>
<reference evidence="6" key="1">
    <citation type="submission" date="2017-03" db="EMBL/GenBank/DDBJ databases">
        <title>Novel pathways for hydrocarbon cycling and metabolic interdependencies in hydrothermal sediment communities.</title>
        <authorList>
            <person name="Dombrowski N."/>
            <person name="Seitz K."/>
            <person name="Teske A."/>
            <person name="Baker B."/>
        </authorList>
    </citation>
    <scope>NUCLEOTIDE SEQUENCE [LARGE SCALE GENOMIC DNA]</scope>
</reference>
<accession>A0A1W9NX35</accession>
<evidence type="ECO:0000256" key="3">
    <source>
        <dbReference type="ARBA" id="ARBA00022801"/>
    </source>
</evidence>
<dbReference type="AlphaFoldDB" id="A0A1W9NX35"/>
<gene>
    <name evidence="5" type="ORF">B5M47_03615</name>
</gene>
<evidence type="ECO:0000256" key="4">
    <source>
        <dbReference type="ARBA" id="ARBA00024207"/>
    </source>
</evidence>
<proteinExistence type="inferred from homology"/>
<keyword evidence="2" id="KW-0540">Nuclease</keyword>
<dbReference type="GO" id="GO:0004540">
    <property type="term" value="F:RNA nuclease activity"/>
    <property type="evidence" value="ECO:0007669"/>
    <property type="project" value="InterPro"/>
</dbReference>
<dbReference type="EMBL" id="MZGJ01000028">
    <property type="protein sequence ID" value="OQX50629.1"/>
    <property type="molecule type" value="Genomic_DNA"/>
</dbReference>
<dbReference type="InterPro" id="IPR037038">
    <property type="entry name" value="HepT-like_sf"/>
</dbReference>
<dbReference type="InterPro" id="IPR008201">
    <property type="entry name" value="HepT-like"/>
</dbReference>
<sequence>MPKLPNLDKIILNYSLNLEMLAKRIRKVDKAYKKLEELQNTPRETFFTENSTEQYATRAALHMALQALLDIVGHILTRIPGAKHESYRQNVEQLGKKGILSEDFLPTAIQMAGYRGRLVHYYIDIDSKELYDILQNKLEDITKFKHQLVKFINEHKNDTEFLMQR</sequence>
<organism evidence="5 6">
    <name type="scientific">candidate division CPR3 bacterium 4484_211</name>
    <dbReference type="NCBI Taxonomy" id="1968527"/>
    <lineage>
        <taxon>Bacteria</taxon>
        <taxon>Bacteria division CPR3</taxon>
    </lineage>
</organism>
<dbReference type="PANTHER" id="PTHR33397:SF5">
    <property type="entry name" value="RNASE YUTE-RELATED"/>
    <property type="match status" value="1"/>
</dbReference>
<dbReference type="STRING" id="1968527.B5M47_03615"/>